<dbReference type="SUPFAM" id="SSF46785">
    <property type="entry name" value="Winged helix' DNA-binding domain"/>
    <property type="match status" value="1"/>
</dbReference>
<protein>
    <submittedName>
        <fullName evidence="5">GntR family transcriptional regulator</fullName>
    </submittedName>
</protein>
<feature type="domain" description="HTH gntR-type" evidence="4">
    <location>
        <begin position="11"/>
        <end position="79"/>
    </location>
</feature>
<evidence type="ECO:0000256" key="2">
    <source>
        <dbReference type="ARBA" id="ARBA00023125"/>
    </source>
</evidence>
<dbReference type="Pfam" id="PF00392">
    <property type="entry name" value="GntR"/>
    <property type="match status" value="1"/>
</dbReference>
<dbReference type="Proteomes" id="UP000602395">
    <property type="component" value="Unassembled WGS sequence"/>
</dbReference>
<dbReference type="Gene3D" id="1.10.10.10">
    <property type="entry name" value="Winged helix-like DNA-binding domain superfamily/Winged helix DNA-binding domain"/>
    <property type="match status" value="1"/>
</dbReference>
<dbReference type="InterPro" id="IPR036390">
    <property type="entry name" value="WH_DNA-bd_sf"/>
</dbReference>
<evidence type="ECO:0000259" key="4">
    <source>
        <dbReference type="PROSITE" id="PS50949"/>
    </source>
</evidence>
<keyword evidence="1" id="KW-0805">Transcription regulation</keyword>
<dbReference type="InterPro" id="IPR036388">
    <property type="entry name" value="WH-like_DNA-bd_sf"/>
</dbReference>
<evidence type="ECO:0000256" key="1">
    <source>
        <dbReference type="ARBA" id="ARBA00023015"/>
    </source>
</evidence>
<keyword evidence="6" id="KW-1185">Reference proteome</keyword>
<dbReference type="EMBL" id="JACWMS010000001">
    <property type="protein sequence ID" value="MBD1318306.1"/>
    <property type="molecule type" value="Genomic_DNA"/>
</dbReference>
<organism evidence="5 6">
    <name type="scientific">Gordonia hankookensis</name>
    <dbReference type="NCBI Taxonomy" id="589403"/>
    <lineage>
        <taxon>Bacteria</taxon>
        <taxon>Bacillati</taxon>
        <taxon>Actinomycetota</taxon>
        <taxon>Actinomycetes</taxon>
        <taxon>Mycobacteriales</taxon>
        <taxon>Gordoniaceae</taxon>
        <taxon>Gordonia</taxon>
    </lineage>
</organism>
<accession>A0ABR7W651</accession>
<proteinExistence type="predicted"/>
<comment type="caution">
    <text evidence="5">The sequence shown here is derived from an EMBL/GenBank/DDBJ whole genome shotgun (WGS) entry which is preliminary data.</text>
</comment>
<dbReference type="InterPro" id="IPR000524">
    <property type="entry name" value="Tscrpt_reg_HTH_GntR"/>
</dbReference>
<dbReference type="SMART" id="SM00345">
    <property type="entry name" value="HTH_GNTR"/>
    <property type="match status" value="1"/>
</dbReference>
<keyword evidence="3" id="KW-0804">Transcription</keyword>
<evidence type="ECO:0000313" key="6">
    <source>
        <dbReference type="Proteomes" id="UP000602395"/>
    </source>
</evidence>
<evidence type="ECO:0000256" key="3">
    <source>
        <dbReference type="ARBA" id="ARBA00023163"/>
    </source>
</evidence>
<dbReference type="PANTHER" id="PTHR38445">
    <property type="entry name" value="HTH-TYPE TRANSCRIPTIONAL REPRESSOR YTRA"/>
    <property type="match status" value="1"/>
</dbReference>
<dbReference type="PANTHER" id="PTHR38445:SF7">
    <property type="entry name" value="GNTR-FAMILY TRANSCRIPTIONAL REGULATOR"/>
    <property type="match status" value="1"/>
</dbReference>
<evidence type="ECO:0000313" key="5">
    <source>
        <dbReference type="EMBL" id="MBD1318306.1"/>
    </source>
</evidence>
<dbReference type="CDD" id="cd07377">
    <property type="entry name" value="WHTH_GntR"/>
    <property type="match status" value="1"/>
</dbReference>
<dbReference type="RefSeq" id="WP_190265529.1">
    <property type="nucleotide sequence ID" value="NZ_BAABAD010000003.1"/>
</dbReference>
<name>A0ABR7W651_9ACTN</name>
<gene>
    <name evidence="5" type="ORF">IDF66_01815</name>
</gene>
<reference evidence="5 6" key="1">
    <citation type="submission" date="2020-09" db="EMBL/GenBank/DDBJ databases">
        <title>Novel species in genus Gordonia.</title>
        <authorList>
            <person name="Zhang G."/>
        </authorList>
    </citation>
    <scope>NUCLEOTIDE SEQUENCE [LARGE SCALE GENOMIC DNA]</scope>
    <source>
        <strain evidence="5 6">ON-33</strain>
    </source>
</reference>
<keyword evidence="2" id="KW-0238">DNA-binding</keyword>
<sequence length="117" mass="13114">MLIRIDPASRAPIFEQVAASVRGAIVRGEVEAGERLPAARDLSRSLDINLHTVLRAYQMLRDEGVVELRRGRGAVVTAAAPDRSEFVEAMDRLVDVARRLDIRPDVLAVEIRERWQT</sequence>
<dbReference type="PROSITE" id="PS50949">
    <property type="entry name" value="HTH_GNTR"/>
    <property type="match status" value="1"/>
</dbReference>